<evidence type="ECO:0000313" key="2">
    <source>
        <dbReference type="EMBL" id="CAG7838423.1"/>
    </source>
</evidence>
<protein>
    <submittedName>
        <fullName evidence="2">Uncharacterized protein</fullName>
    </submittedName>
</protein>
<sequence length="72" mass="8193">MNGERRATRMNYKTHQDAQEDEQGSGSFRGLGKTKGQDSLLVVHLVIMLVSSREVMEYGIDQERTSNVFVFN</sequence>
<feature type="region of interest" description="Disordered" evidence="1">
    <location>
        <begin position="1"/>
        <end position="34"/>
    </location>
</feature>
<comment type="caution">
    <text evidence="2">The sequence shown here is derived from an EMBL/GenBank/DDBJ whole genome shotgun (WGS) entry which is preliminary data.</text>
</comment>
<reference evidence="2" key="1">
    <citation type="submission" date="2021-06" db="EMBL/GenBank/DDBJ databases">
        <authorList>
            <person name="Hodson N. C."/>
            <person name="Mongue J. A."/>
            <person name="Jaron S. K."/>
        </authorList>
    </citation>
    <scope>NUCLEOTIDE SEQUENCE</scope>
</reference>
<keyword evidence="3" id="KW-1185">Reference proteome</keyword>
<gene>
    <name evidence="2" type="ORF">AFUS01_LOCUS47398</name>
</gene>
<name>A0A8J2PP22_9HEXA</name>
<evidence type="ECO:0000313" key="3">
    <source>
        <dbReference type="Proteomes" id="UP000708208"/>
    </source>
</evidence>
<dbReference type="AlphaFoldDB" id="A0A8J2PP22"/>
<organism evidence="2 3">
    <name type="scientific">Allacma fusca</name>
    <dbReference type="NCBI Taxonomy" id="39272"/>
    <lineage>
        <taxon>Eukaryota</taxon>
        <taxon>Metazoa</taxon>
        <taxon>Ecdysozoa</taxon>
        <taxon>Arthropoda</taxon>
        <taxon>Hexapoda</taxon>
        <taxon>Collembola</taxon>
        <taxon>Symphypleona</taxon>
        <taxon>Sminthuridae</taxon>
        <taxon>Allacma</taxon>
    </lineage>
</organism>
<dbReference type="EMBL" id="CAJVCH010571755">
    <property type="protein sequence ID" value="CAG7838423.1"/>
    <property type="molecule type" value="Genomic_DNA"/>
</dbReference>
<dbReference type="Proteomes" id="UP000708208">
    <property type="component" value="Unassembled WGS sequence"/>
</dbReference>
<accession>A0A8J2PP22</accession>
<evidence type="ECO:0000256" key="1">
    <source>
        <dbReference type="SAM" id="MobiDB-lite"/>
    </source>
</evidence>
<proteinExistence type="predicted"/>